<proteinExistence type="predicted"/>
<dbReference type="Proteomes" id="UP000254304">
    <property type="component" value="Unassembled WGS sequence"/>
</dbReference>
<dbReference type="RefSeq" id="WP_128124415.1">
    <property type="nucleotide sequence ID" value="NZ_VXKG01000003.1"/>
</dbReference>
<gene>
    <name evidence="1" type="ORF">NCTC12157_00530</name>
</gene>
<dbReference type="Pfam" id="PF06891">
    <property type="entry name" value="P2_Phage_GpR"/>
    <property type="match status" value="1"/>
</dbReference>
<name>A0A377N7T8_9GAMM</name>
<dbReference type="AlphaFoldDB" id="A0A377N7T8"/>
<dbReference type="InterPro" id="IPR009678">
    <property type="entry name" value="Phage_tail_completion_R"/>
</dbReference>
<dbReference type="EMBL" id="UGGO01000001">
    <property type="protein sequence ID" value="STQ42864.1"/>
    <property type="molecule type" value="Genomic_DNA"/>
</dbReference>
<dbReference type="GeneID" id="78381440"/>
<sequence>MSQLDELTAFITASMPKRTFAGTGFASFMDEMKFIPAQRDLGLDQYRLAIIRYDAALTWDRFPYRIYDPRNLAALLMVWLNQSDRELYDEVGIDMELPDFDIDVIDDETAVLAISVPMVEALTMVKDEKGNIPMDGEMWRLADPQIWLASEATVYGVDSHGAHIGDGEK</sequence>
<protein>
    <submittedName>
        <fullName evidence="1">P2 phage tail completion protein R (GpR)</fullName>
    </submittedName>
</protein>
<accession>A0A377N7T8</accession>
<evidence type="ECO:0000313" key="2">
    <source>
        <dbReference type="Proteomes" id="UP000254304"/>
    </source>
</evidence>
<reference evidence="1 2" key="1">
    <citation type="submission" date="2018-06" db="EMBL/GenBank/DDBJ databases">
        <authorList>
            <consortium name="Pathogen Informatics"/>
            <person name="Doyle S."/>
        </authorList>
    </citation>
    <scope>NUCLEOTIDE SEQUENCE [LARGE SCALE GENOMIC DNA]</scope>
    <source>
        <strain evidence="1 2">NCTC12157</strain>
    </source>
</reference>
<organism evidence="1 2">
    <name type="scientific">Ewingella americana</name>
    <dbReference type="NCBI Taxonomy" id="41202"/>
    <lineage>
        <taxon>Bacteria</taxon>
        <taxon>Pseudomonadati</taxon>
        <taxon>Pseudomonadota</taxon>
        <taxon>Gammaproteobacteria</taxon>
        <taxon>Enterobacterales</taxon>
        <taxon>Yersiniaceae</taxon>
        <taxon>Ewingella</taxon>
    </lineage>
</organism>
<evidence type="ECO:0000313" key="1">
    <source>
        <dbReference type="EMBL" id="STQ42864.1"/>
    </source>
</evidence>